<protein>
    <submittedName>
        <fullName evidence="2">Uncharacterized protein</fullName>
    </submittedName>
</protein>
<comment type="caution">
    <text evidence="2">The sequence shown here is derived from an EMBL/GenBank/DDBJ whole genome shotgun (WGS) entry which is preliminary data.</text>
</comment>
<sequence>MGIASLIQPDCKSVRASKQNLRVTSRFQRVAADCTAKDESESDYVTRIPQDRDYGPDLRLSGPPSGQDAGGGTRTRDRRVPADLRADTRVTVPPTPPVHGEIHIRIFSARQI</sequence>
<name>A0AAV3ZVR1_9GAST</name>
<accession>A0AAV3ZVR1</accession>
<evidence type="ECO:0000313" key="3">
    <source>
        <dbReference type="Proteomes" id="UP000735302"/>
    </source>
</evidence>
<organism evidence="2 3">
    <name type="scientific">Plakobranchus ocellatus</name>
    <dbReference type="NCBI Taxonomy" id="259542"/>
    <lineage>
        <taxon>Eukaryota</taxon>
        <taxon>Metazoa</taxon>
        <taxon>Spiralia</taxon>
        <taxon>Lophotrochozoa</taxon>
        <taxon>Mollusca</taxon>
        <taxon>Gastropoda</taxon>
        <taxon>Heterobranchia</taxon>
        <taxon>Euthyneura</taxon>
        <taxon>Panpulmonata</taxon>
        <taxon>Sacoglossa</taxon>
        <taxon>Placobranchoidea</taxon>
        <taxon>Plakobranchidae</taxon>
        <taxon>Plakobranchus</taxon>
    </lineage>
</organism>
<feature type="region of interest" description="Disordered" evidence="1">
    <location>
        <begin position="33"/>
        <end position="99"/>
    </location>
</feature>
<dbReference type="AlphaFoldDB" id="A0AAV3ZVR1"/>
<reference evidence="2 3" key="1">
    <citation type="journal article" date="2021" name="Elife">
        <title>Chloroplast acquisition without the gene transfer in kleptoplastic sea slugs, Plakobranchus ocellatus.</title>
        <authorList>
            <person name="Maeda T."/>
            <person name="Takahashi S."/>
            <person name="Yoshida T."/>
            <person name="Shimamura S."/>
            <person name="Takaki Y."/>
            <person name="Nagai Y."/>
            <person name="Toyoda A."/>
            <person name="Suzuki Y."/>
            <person name="Arimoto A."/>
            <person name="Ishii H."/>
            <person name="Satoh N."/>
            <person name="Nishiyama T."/>
            <person name="Hasebe M."/>
            <person name="Maruyama T."/>
            <person name="Minagawa J."/>
            <person name="Obokata J."/>
            <person name="Shigenobu S."/>
        </authorList>
    </citation>
    <scope>NUCLEOTIDE SEQUENCE [LARGE SCALE GENOMIC DNA]</scope>
</reference>
<feature type="compositionally biased region" description="Basic and acidic residues" evidence="1">
    <location>
        <begin position="74"/>
        <end position="88"/>
    </location>
</feature>
<gene>
    <name evidence="2" type="ORF">PoB_002644000</name>
</gene>
<dbReference type="EMBL" id="BLXT01003024">
    <property type="protein sequence ID" value="GFN99934.1"/>
    <property type="molecule type" value="Genomic_DNA"/>
</dbReference>
<dbReference type="Proteomes" id="UP000735302">
    <property type="component" value="Unassembled WGS sequence"/>
</dbReference>
<proteinExistence type="predicted"/>
<keyword evidence="3" id="KW-1185">Reference proteome</keyword>
<evidence type="ECO:0000256" key="1">
    <source>
        <dbReference type="SAM" id="MobiDB-lite"/>
    </source>
</evidence>
<evidence type="ECO:0000313" key="2">
    <source>
        <dbReference type="EMBL" id="GFN99934.1"/>
    </source>
</evidence>